<reference evidence="3 4" key="1">
    <citation type="submission" date="2024-06" db="EMBL/GenBank/DDBJ databases">
        <title>The Natural Products Discovery Center: Release of the First 8490 Sequenced Strains for Exploring Actinobacteria Biosynthetic Diversity.</title>
        <authorList>
            <person name="Kalkreuter E."/>
            <person name="Kautsar S.A."/>
            <person name="Yang D."/>
            <person name="Bader C.D."/>
            <person name="Teijaro C.N."/>
            <person name="Fluegel L."/>
            <person name="Davis C.M."/>
            <person name="Simpson J.R."/>
            <person name="Lauterbach L."/>
            <person name="Steele A.D."/>
            <person name="Gui C."/>
            <person name="Meng S."/>
            <person name="Li G."/>
            <person name="Viehrig K."/>
            <person name="Ye F."/>
            <person name="Su P."/>
            <person name="Kiefer A.F."/>
            <person name="Nichols A."/>
            <person name="Cepeda A.J."/>
            <person name="Yan W."/>
            <person name="Fan B."/>
            <person name="Jiang Y."/>
            <person name="Adhikari A."/>
            <person name="Zheng C.-J."/>
            <person name="Schuster L."/>
            <person name="Cowan T.M."/>
            <person name="Smanski M.J."/>
            <person name="Chevrette M.G."/>
            <person name="De Carvalho L.P.S."/>
            <person name="Shen B."/>
        </authorList>
    </citation>
    <scope>NUCLEOTIDE SEQUENCE [LARGE SCALE GENOMIC DNA]</scope>
    <source>
        <strain evidence="3 4">NPDC000837</strain>
    </source>
</reference>
<dbReference type="EMBL" id="JBEPBX010000010">
    <property type="protein sequence ID" value="MER6614477.1"/>
    <property type="molecule type" value="Genomic_DNA"/>
</dbReference>
<organism evidence="3 4">
    <name type="scientific">Streptomyces xantholiticus</name>
    <dbReference type="NCBI Taxonomy" id="68285"/>
    <lineage>
        <taxon>Bacteria</taxon>
        <taxon>Bacillati</taxon>
        <taxon>Actinomycetota</taxon>
        <taxon>Actinomycetes</taxon>
        <taxon>Kitasatosporales</taxon>
        <taxon>Streptomycetaceae</taxon>
        <taxon>Streptomyces</taxon>
    </lineage>
</organism>
<feature type="transmembrane region" description="Helical" evidence="2">
    <location>
        <begin position="137"/>
        <end position="161"/>
    </location>
</feature>
<keyword evidence="2" id="KW-1133">Transmembrane helix</keyword>
<evidence type="ECO:0000313" key="3">
    <source>
        <dbReference type="EMBL" id="MER6614477.1"/>
    </source>
</evidence>
<evidence type="ECO:0000256" key="2">
    <source>
        <dbReference type="SAM" id="Phobius"/>
    </source>
</evidence>
<keyword evidence="2" id="KW-0472">Membrane</keyword>
<evidence type="ECO:0000313" key="4">
    <source>
        <dbReference type="Proteomes" id="UP001445472"/>
    </source>
</evidence>
<dbReference type="NCBIfam" id="TIGR04222">
    <property type="entry name" value="near_uncomplex"/>
    <property type="match status" value="1"/>
</dbReference>
<gene>
    <name evidence="3" type="ORF">ABT276_14100</name>
</gene>
<feature type="transmembrane region" description="Helical" evidence="2">
    <location>
        <begin position="173"/>
        <end position="192"/>
    </location>
</feature>
<dbReference type="InterPro" id="IPR026467">
    <property type="entry name" value="Ser/Gly_Cys_C_dom"/>
</dbReference>
<feature type="region of interest" description="Disordered" evidence="1">
    <location>
        <begin position="279"/>
        <end position="317"/>
    </location>
</feature>
<proteinExistence type="predicted"/>
<dbReference type="Proteomes" id="UP001445472">
    <property type="component" value="Unassembled WGS sequence"/>
</dbReference>
<accession>A0ABV1UUK9</accession>
<keyword evidence="4" id="KW-1185">Reference proteome</keyword>
<protein>
    <submittedName>
        <fullName evidence="3">TIGR04222 domain-containing membrane protein</fullName>
    </submittedName>
</protein>
<evidence type="ECO:0000256" key="1">
    <source>
        <dbReference type="SAM" id="MobiDB-lite"/>
    </source>
</evidence>
<keyword evidence="2" id="KW-0812">Transmembrane</keyword>
<sequence>MALLAFAVYVAVAVSSVLLIVRVSAARPASPAYGAHVHDVHEAAFLAGGPARVVDAALAALHADGRIVVGGPGVLSVLRPAAQDPVERALFAELASAPYGALHTVRLRTMRSAAVQEIGDVLAARGLMAPPGSGPGLAAWGTAQAVLCAIGLPVSFVITVVEFMGDTSDERGIPFVFLVFPVLVAGAVIGGLQASRARRRLTPAGLRALRSYRAAHSRPQTPAELVALHGLRGVQDRGLRAQLTAAARARTTSTSLGGPSSYDVYLGGEPVWCAGSSPGSGGCGSSGGGSGCGGSGGSSSSCGGSGGPSGSSCGGGS</sequence>
<dbReference type="RefSeq" id="WP_351976313.1">
    <property type="nucleotide sequence ID" value="NZ_JBEPBX010000010.1"/>
</dbReference>
<comment type="caution">
    <text evidence="3">The sequence shown here is derived from an EMBL/GenBank/DDBJ whole genome shotgun (WGS) entry which is preliminary data.</text>
</comment>
<name>A0ABV1UUK9_9ACTN</name>